<reference evidence="8" key="1">
    <citation type="submission" date="2021-08" db="EMBL/GenBank/DDBJ databases">
        <title>Comparative analyses of Brucepasteria parasyntrophica and Teretinema zuelzerae.</title>
        <authorList>
            <person name="Song Y."/>
            <person name="Brune A."/>
        </authorList>
    </citation>
    <scope>NUCLEOTIDE SEQUENCE</scope>
    <source>
        <strain evidence="8">DSM 1903</strain>
    </source>
</reference>
<keyword evidence="3 5" id="KW-0238">DNA-binding</keyword>
<keyword evidence="4" id="KW-0233">DNA recombination</keyword>
<dbReference type="EMBL" id="JAINWA010000003">
    <property type="protein sequence ID" value="MCD1655494.1"/>
    <property type="molecule type" value="Genomic_DNA"/>
</dbReference>
<evidence type="ECO:0000256" key="3">
    <source>
        <dbReference type="ARBA" id="ARBA00023125"/>
    </source>
</evidence>
<dbReference type="InterPro" id="IPR011010">
    <property type="entry name" value="DNA_brk_join_enz"/>
</dbReference>
<dbReference type="Pfam" id="PF00589">
    <property type="entry name" value="Phage_integrase"/>
    <property type="match status" value="1"/>
</dbReference>
<dbReference type="GO" id="GO:0015074">
    <property type="term" value="P:DNA integration"/>
    <property type="evidence" value="ECO:0007669"/>
    <property type="project" value="UniProtKB-KW"/>
</dbReference>
<comment type="caution">
    <text evidence="8">The sequence shown here is derived from an EMBL/GenBank/DDBJ whole genome shotgun (WGS) entry which is preliminary data.</text>
</comment>
<dbReference type="AlphaFoldDB" id="A0AAE3EIS8"/>
<dbReference type="RefSeq" id="WP_230756763.1">
    <property type="nucleotide sequence ID" value="NZ_JAINWA010000003.1"/>
</dbReference>
<dbReference type="SUPFAM" id="SSF56349">
    <property type="entry name" value="DNA breaking-rejoining enzymes"/>
    <property type="match status" value="1"/>
</dbReference>
<dbReference type="PROSITE" id="PS51900">
    <property type="entry name" value="CB"/>
    <property type="match status" value="1"/>
</dbReference>
<organism evidence="8 9">
    <name type="scientific">Teretinema zuelzerae</name>
    <dbReference type="NCBI Taxonomy" id="156"/>
    <lineage>
        <taxon>Bacteria</taxon>
        <taxon>Pseudomonadati</taxon>
        <taxon>Spirochaetota</taxon>
        <taxon>Spirochaetia</taxon>
        <taxon>Spirochaetales</taxon>
        <taxon>Treponemataceae</taxon>
        <taxon>Teretinema</taxon>
    </lineage>
</organism>
<dbReference type="InterPro" id="IPR050090">
    <property type="entry name" value="Tyrosine_recombinase_XerCD"/>
</dbReference>
<evidence type="ECO:0000256" key="5">
    <source>
        <dbReference type="PROSITE-ProRule" id="PRU01248"/>
    </source>
</evidence>
<dbReference type="PANTHER" id="PTHR30349:SF41">
    <property type="entry name" value="INTEGRASE_RECOMBINASE PROTEIN MJ0367-RELATED"/>
    <property type="match status" value="1"/>
</dbReference>
<evidence type="ECO:0000256" key="4">
    <source>
        <dbReference type="ARBA" id="ARBA00023172"/>
    </source>
</evidence>
<protein>
    <submittedName>
        <fullName evidence="8">Tyrosine-type recombinase/integrase</fullName>
    </submittedName>
</protein>
<sequence length="407" mass="46380">MWHTPFSLYRRRVSYSRKRSFYVQFWDPEKGSYRTGVSIRQIAVRMNLDPDEWDIASPAGARAVATEAIKRGLVATRGLGDRKAGDYLAEFWDWDTSPYIKGRLARKSDALGRTYCRTCKSWVVRYFNPSLGELKLSQITTGKLESWFMGLKDKSGLHPQTLNNILQSVSIGFKEAYRLGIIPRNPAASIRPLGAKTAEKGILDTKEVKALLALDWPDERGRLAFTLALMAGLRLGEIQALCKEDIMDDHLLISHSWDKMYGMKSPKGKRSRIVPVPESVLSELRDLAGRNPWLNGFVFWDEKTGERPLVTRRIENWYYAALERIGIPGDTGEKPSPKSRHGRALYFHGLRHLCNSLLRGVLPDDKLRAVIGHADISMTRHYDHLTDVDRKLVLEAQKERFLGLMPK</sequence>
<dbReference type="InterPro" id="IPR002104">
    <property type="entry name" value="Integrase_catalytic"/>
</dbReference>
<dbReference type="InterPro" id="IPR010998">
    <property type="entry name" value="Integrase_recombinase_N"/>
</dbReference>
<evidence type="ECO:0000256" key="1">
    <source>
        <dbReference type="ARBA" id="ARBA00008857"/>
    </source>
</evidence>
<dbReference type="Gene3D" id="1.10.443.10">
    <property type="entry name" value="Intergrase catalytic core"/>
    <property type="match status" value="1"/>
</dbReference>
<feature type="domain" description="Core-binding (CB)" evidence="7">
    <location>
        <begin position="94"/>
        <end position="177"/>
    </location>
</feature>
<dbReference type="InterPro" id="IPR013762">
    <property type="entry name" value="Integrase-like_cat_sf"/>
</dbReference>
<evidence type="ECO:0000313" key="8">
    <source>
        <dbReference type="EMBL" id="MCD1655494.1"/>
    </source>
</evidence>
<comment type="similarity">
    <text evidence="1">Belongs to the 'phage' integrase family.</text>
</comment>
<dbReference type="Gene3D" id="1.10.150.130">
    <property type="match status" value="1"/>
</dbReference>
<dbReference type="GO" id="GO:0006310">
    <property type="term" value="P:DNA recombination"/>
    <property type="evidence" value="ECO:0007669"/>
    <property type="project" value="UniProtKB-KW"/>
</dbReference>
<evidence type="ECO:0000259" key="6">
    <source>
        <dbReference type="PROSITE" id="PS51898"/>
    </source>
</evidence>
<dbReference type="GO" id="GO:0003677">
    <property type="term" value="F:DNA binding"/>
    <property type="evidence" value="ECO:0007669"/>
    <property type="project" value="UniProtKB-UniRule"/>
</dbReference>
<evidence type="ECO:0000259" key="7">
    <source>
        <dbReference type="PROSITE" id="PS51900"/>
    </source>
</evidence>
<feature type="domain" description="Tyr recombinase" evidence="6">
    <location>
        <begin position="198"/>
        <end position="395"/>
    </location>
</feature>
<dbReference type="PROSITE" id="PS51898">
    <property type="entry name" value="TYR_RECOMBINASE"/>
    <property type="match status" value="1"/>
</dbReference>
<dbReference type="PANTHER" id="PTHR30349">
    <property type="entry name" value="PHAGE INTEGRASE-RELATED"/>
    <property type="match status" value="1"/>
</dbReference>
<gene>
    <name evidence="8" type="ORF">K7J14_12395</name>
</gene>
<dbReference type="InterPro" id="IPR044068">
    <property type="entry name" value="CB"/>
</dbReference>
<keyword evidence="2" id="KW-0229">DNA integration</keyword>
<proteinExistence type="inferred from homology"/>
<dbReference type="Proteomes" id="UP001198163">
    <property type="component" value="Unassembled WGS sequence"/>
</dbReference>
<evidence type="ECO:0000313" key="9">
    <source>
        <dbReference type="Proteomes" id="UP001198163"/>
    </source>
</evidence>
<evidence type="ECO:0000256" key="2">
    <source>
        <dbReference type="ARBA" id="ARBA00022908"/>
    </source>
</evidence>
<name>A0AAE3EIS8_9SPIR</name>
<accession>A0AAE3EIS8</accession>
<keyword evidence="9" id="KW-1185">Reference proteome</keyword>